<name>A0A0S2KEN0_9GAMM</name>
<dbReference type="Proteomes" id="UP000065641">
    <property type="component" value="Chromosome"/>
</dbReference>
<dbReference type="RefSeq" id="WP_058022046.1">
    <property type="nucleotide sequence ID" value="NZ_CP013189.1"/>
</dbReference>
<gene>
    <name evidence="1" type="ORF">PS2015_1928</name>
</gene>
<sequence length="128" mass="14347">MIDSFIAHLNSQLDQTFVKITHAADQQPIDDITEELPLLGVFPGPDSTQVDPTDFVESKMITSEAIVHIVCLIEELETLRTAVRSEAMGWNAGPMYTDMTLKSGELLQLKAGICWWEERYTSAHLIRA</sequence>
<dbReference type="EMBL" id="CP013189">
    <property type="protein sequence ID" value="ALO46574.1"/>
    <property type="molecule type" value="Genomic_DNA"/>
</dbReference>
<keyword evidence="2" id="KW-1185">Reference proteome</keyword>
<evidence type="ECO:0000313" key="1">
    <source>
        <dbReference type="EMBL" id="ALO46574.1"/>
    </source>
</evidence>
<accession>A0A0S2KEN0</accession>
<dbReference type="STRING" id="1249552.PS2015_1928"/>
<dbReference type="Pfam" id="PF23840">
    <property type="entry name" value="Phage_tail_terminator"/>
    <property type="match status" value="1"/>
</dbReference>
<reference evidence="1 2" key="1">
    <citation type="submission" date="2015-11" db="EMBL/GenBank/DDBJ databases">
        <authorList>
            <person name="Zhang Y."/>
            <person name="Guo Z."/>
        </authorList>
    </citation>
    <scope>NUCLEOTIDE SEQUENCE [LARGE SCALE GENOMIC DNA]</scope>
    <source>
        <strain evidence="1 2">KCTC 32221</strain>
    </source>
</reference>
<dbReference type="AlphaFoldDB" id="A0A0S2KEN0"/>
<evidence type="ECO:0000313" key="2">
    <source>
        <dbReference type="Proteomes" id="UP000065641"/>
    </source>
</evidence>
<dbReference type="InterPro" id="IPR056912">
    <property type="entry name" value="Phage_JBD30_tail_term-like"/>
</dbReference>
<dbReference type="KEGG" id="pspi:PS2015_1928"/>
<organism evidence="1 2">
    <name type="scientific">Pseudohongiella spirulinae</name>
    <dbReference type="NCBI Taxonomy" id="1249552"/>
    <lineage>
        <taxon>Bacteria</taxon>
        <taxon>Pseudomonadati</taxon>
        <taxon>Pseudomonadota</taxon>
        <taxon>Gammaproteobacteria</taxon>
        <taxon>Pseudomonadales</taxon>
        <taxon>Pseudohongiellaceae</taxon>
        <taxon>Pseudohongiella</taxon>
    </lineage>
</organism>
<proteinExistence type="predicted"/>
<protein>
    <submittedName>
        <fullName evidence="1">Uncharacterized protein</fullName>
    </submittedName>
</protein>